<accession>A0ABQ0LT69</accession>
<evidence type="ECO:0000313" key="3">
    <source>
        <dbReference type="Proteomes" id="UP000815677"/>
    </source>
</evidence>
<protein>
    <submittedName>
        <fullName evidence="2">Uncharacterized protein</fullName>
    </submittedName>
</protein>
<feature type="region of interest" description="Disordered" evidence="1">
    <location>
        <begin position="275"/>
        <end position="303"/>
    </location>
</feature>
<feature type="region of interest" description="Disordered" evidence="1">
    <location>
        <begin position="321"/>
        <end position="340"/>
    </location>
</feature>
<sequence length="615" mass="68801">MVTQADQSGLRAAKRGSQCTPGPLNLTPFLRLQFLHRGSELAWLVALAAMHAPGTDGNPSKDVGIALTLKAAEDWEKFVWDAMPDHLDMRGACSRLLLLQIMTAHELSDDLRELLPLLDRLKFSVDLRKWLGLPVANDQITLVAQRVISSFSRAQKEWGPAISLAVSDEGARYTRQKVEADLAAWLARLPEAFRACSCGNHHTHGHGHGHDHNHHDDEDATPVPPRVDPAEDKTKLYRCSYCHSPSALLRKCAGCAQTRISGSWQTFRHVVPSGRSMASWTPSTPPGHEARIRRDAGPPNQGHHRQLRVLLVHPVVAPTRVSTQSRLPRRLGDPRHTTLSPRVVGGLMGAGISHPGSSCPGIVPVLRYQHRLRKTAASLRPGAYSHDGFHAPLLADLWCVCSACPATGETTTSVVSLACWRRTHPTGLPRDYDDIRFGDIPADYAQQHAQQQRRCRRHCCLFPVTVVPRAGRMWGHGAENEAQRGIGMVELVEYQRMPTWMRSSPPRCGHLDWLALDPGVLDSWRMRSSNKYRIRVVDSDFYRRTYFCDGPSRSTFRGLRAVLLQPRTGSHVRSRDISVTWIFGSIWDPAFERDQLLVSVVIVVQLQYCKQCRDE</sequence>
<feature type="compositionally biased region" description="Basic and acidic residues" evidence="1">
    <location>
        <begin position="208"/>
        <end position="217"/>
    </location>
</feature>
<dbReference type="EMBL" id="DF848599">
    <property type="protein sequence ID" value="GAT54285.1"/>
    <property type="molecule type" value="Genomic_DNA"/>
</dbReference>
<evidence type="ECO:0000256" key="1">
    <source>
        <dbReference type="SAM" id="MobiDB-lite"/>
    </source>
</evidence>
<keyword evidence="3" id="KW-1185">Reference proteome</keyword>
<feature type="region of interest" description="Disordered" evidence="1">
    <location>
        <begin position="203"/>
        <end position="227"/>
    </location>
</feature>
<proteinExistence type="predicted"/>
<gene>
    <name evidence="2" type="ORF">MCHLO_11151</name>
</gene>
<organism evidence="2 3">
    <name type="scientific">Mycena chlorophos</name>
    <name type="common">Agaric fungus</name>
    <name type="synonym">Agaricus chlorophos</name>
    <dbReference type="NCBI Taxonomy" id="658473"/>
    <lineage>
        <taxon>Eukaryota</taxon>
        <taxon>Fungi</taxon>
        <taxon>Dikarya</taxon>
        <taxon>Basidiomycota</taxon>
        <taxon>Agaricomycotina</taxon>
        <taxon>Agaricomycetes</taxon>
        <taxon>Agaricomycetidae</taxon>
        <taxon>Agaricales</taxon>
        <taxon>Marasmiineae</taxon>
        <taxon>Mycenaceae</taxon>
        <taxon>Mycena</taxon>
    </lineage>
</organism>
<name>A0ABQ0LT69_MYCCL</name>
<evidence type="ECO:0000313" key="2">
    <source>
        <dbReference type="EMBL" id="GAT54285.1"/>
    </source>
</evidence>
<reference evidence="2" key="1">
    <citation type="submission" date="2014-09" db="EMBL/GenBank/DDBJ databases">
        <title>Genome sequence of the luminous mushroom Mycena chlorophos for searching fungal bioluminescence genes.</title>
        <authorList>
            <person name="Tanaka Y."/>
            <person name="Kasuga D."/>
            <person name="Oba Y."/>
            <person name="Hase S."/>
            <person name="Sato K."/>
            <person name="Oba Y."/>
            <person name="Sakakibara Y."/>
        </authorList>
    </citation>
    <scope>NUCLEOTIDE SEQUENCE</scope>
</reference>
<dbReference type="Proteomes" id="UP000815677">
    <property type="component" value="Unassembled WGS sequence"/>
</dbReference>